<proteinExistence type="predicted"/>
<evidence type="ECO:0000313" key="3">
    <source>
        <dbReference type="Proteomes" id="UP000182427"/>
    </source>
</evidence>
<dbReference type="AlphaFoldDB" id="A0A1G7HT17"/>
<reference evidence="2 3" key="1">
    <citation type="submission" date="2016-10" db="EMBL/GenBank/DDBJ databases">
        <authorList>
            <person name="de Groot N.N."/>
        </authorList>
    </citation>
    <scope>NUCLEOTIDE SEQUENCE [LARGE SCALE GENOMIC DNA]</scope>
    <source>
        <strain evidence="2 3">GAS232</strain>
    </source>
</reference>
<dbReference type="Proteomes" id="UP000182427">
    <property type="component" value="Chromosome I"/>
</dbReference>
<keyword evidence="3" id="KW-1185">Reference proteome</keyword>
<accession>A0A1G7HT17</accession>
<dbReference type="EMBL" id="LT629690">
    <property type="protein sequence ID" value="SDF03476.1"/>
    <property type="molecule type" value="Genomic_DNA"/>
</dbReference>
<feature type="region of interest" description="Disordered" evidence="1">
    <location>
        <begin position="1"/>
        <end position="39"/>
    </location>
</feature>
<name>A0A1G7HT17_9BACT</name>
<feature type="compositionally biased region" description="Low complexity" evidence="1">
    <location>
        <begin position="17"/>
        <end position="27"/>
    </location>
</feature>
<organism evidence="2 3">
    <name type="scientific">Terriglobus roseus</name>
    <dbReference type="NCBI Taxonomy" id="392734"/>
    <lineage>
        <taxon>Bacteria</taxon>
        <taxon>Pseudomonadati</taxon>
        <taxon>Acidobacteriota</taxon>
        <taxon>Terriglobia</taxon>
        <taxon>Terriglobales</taxon>
        <taxon>Acidobacteriaceae</taxon>
        <taxon>Terriglobus</taxon>
    </lineage>
</organism>
<evidence type="ECO:0000313" key="2">
    <source>
        <dbReference type="EMBL" id="SDF03476.1"/>
    </source>
</evidence>
<evidence type="ECO:0000256" key="1">
    <source>
        <dbReference type="SAM" id="MobiDB-lite"/>
    </source>
</evidence>
<dbReference type="RefSeq" id="WP_052200138.1">
    <property type="nucleotide sequence ID" value="NZ_LT629690.1"/>
</dbReference>
<sequence length="82" mass="9426">MARGWEKEDVDAPEPTPAAKPATAAEQQRTEREKKRRVQELELQRERVLSERTSSPHRRSALEAALLEIERELGELGWGIHI</sequence>
<feature type="compositionally biased region" description="Basic and acidic residues" evidence="1">
    <location>
        <begin position="28"/>
        <end position="39"/>
    </location>
</feature>
<protein>
    <submittedName>
        <fullName evidence="2">Uncharacterized protein</fullName>
    </submittedName>
</protein>
<gene>
    <name evidence="2" type="ORF">SAMN05444167_1198</name>
</gene>